<dbReference type="InterPro" id="IPR000701">
    <property type="entry name" value="SuccDH_FuR_B_TM-su"/>
</dbReference>
<dbReference type="PANTHER" id="PTHR10978:SF5">
    <property type="entry name" value="SUCCINATE DEHYDROGENASE CYTOCHROME B560 SUBUNIT, MITOCHONDRIAL"/>
    <property type="match status" value="1"/>
</dbReference>
<comment type="caution">
    <text evidence="14">The sequence shown here is derived from an EMBL/GenBank/DDBJ whole genome shotgun (WGS) entry which is preliminary data.</text>
</comment>
<evidence type="ECO:0000256" key="1">
    <source>
        <dbReference type="ARBA" id="ARBA00004448"/>
    </source>
</evidence>
<evidence type="ECO:0000313" key="15">
    <source>
        <dbReference type="Proteomes" id="UP000187013"/>
    </source>
</evidence>
<feature type="transmembrane region" description="Helical" evidence="13">
    <location>
        <begin position="157"/>
        <end position="177"/>
    </location>
</feature>
<dbReference type="Gene3D" id="1.20.1300.10">
    <property type="entry name" value="Fumarate reductase/succinate dehydrogenase, transmembrane subunit"/>
    <property type="match status" value="1"/>
</dbReference>
<dbReference type="EMBL" id="BDGX01000054">
    <property type="protein sequence ID" value="GAV56319.1"/>
    <property type="molecule type" value="Genomic_DNA"/>
</dbReference>
<evidence type="ECO:0000256" key="11">
    <source>
        <dbReference type="ARBA" id="ARBA00023128"/>
    </source>
</evidence>
<dbReference type="FunFam" id="1.20.1300.10:FF:000008">
    <property type="entry name" value="Succinate dehydrogenase cytochrome b560 subunit"/>
    <property type="match status" value="1"/>
</dbReference>
<dbReference type="InterPro" id="IPR034804">
    <property type="entry name" value="SQR/QFR_C/D"/>
</dbReference>
<keyword evidence="6" id="KW-0479">Metal-binding</keyword>
<dbReference type="PROSITE" id="PS01000">
    <property type="entry name" value="SDH_CYT_1"/>
    <property type="match status" value="1"/>
</dbReference>
<dbReference type="NCBIfam" id="TIGR02970">
    <property type="entry name" value="succ_dehyd_cytB"/>
    <property type="match status" value="1"/>
</dbReference>
<evidence type="ECO:0000256" key="12">
    <source>
        <dbReference type="ARBA" id="ARBA00023136"/>
    </source>
</evidence>
<evidence type="ECO:0000256" key="5">
    <source>
        <dbReference type="ARBA" id="ARBA00022719"/>
    </source>
</evidence>
<evidence type="ECO:0000256" key="9">
    <source>
        <dbReference type="ARBA" id="ARBA00022989"/>
    </source>
</evidence>
<dbReference type="InterPro" id="IPR014314">
    <property type="entry name" value="Succ_DH_cytb556"/>
</dbReference>
<dbReference type="Proteomes" id="UP000187013">
    <property type="component" value="Unassembled WGS sequence"/>
</dbReference>
<dbReference type="GO" id="GO:0005743">
    <property type="term" value="C:mitochondrial inner membrane"/>
    <property type="evidence" value="ECO:0007669"/>
    <property type="project" value="UniProtKB-SubCell"/>
</dbReference>
<dbReference type="OrthoDB" id="588261at2759"/>
<evidence type="ECO:0000256" key="7">
    <source>
        <dbReference type="ARBA" id="ARBA00022792"/>
    </source>
</evidence>
<dbReference type="AlphaFoldDB" id="A0A1Q3AKQ6"/>
<evidence type="ECO:0000256" key="2">
    <source>
        <dbReference type="ARBA" id="ARBA00007244"/>
    </source>
</evidence>
<keyword evidence="12 13" id="KW-0472">Membrane</keyword>
<sequence>MLVQLGLNRSSVFLRPSVVSRSTSLSRQLAKRYQSTVKTSFDEELQMLRAQRKNRPISPHLTIYQPQMTWYLSSLHRISGVMLGTAFYCLTIAFGVSTLFGLGLNTENLTRWYKEKFPTWFDWTAKAGVAYLFAFHIGNGVRHLIWDMGKEVTNAGVIRTGWAVLAFAAVAGTSFLFK</sequence>
<accession>A0A1Q3AKQ6</accession>
<feature type="transmembrane region" description="Helical" evidence="13">
    <location>
        <begin position="123"/>
        <end position="145"/>
    </location>
</feature>
<dbReference type="GO" id="GO:0006121">
    <property type="term" value="P:mitochondrial electron transport, succinate to ubiquinone"/>
    <property type="evidence" value="ECO:0007669"/>
    <property type="project" value="TreeGrafter"/>
</dbReference>
<dbReference type="SUPFAM" id="SSF81343">
    <property type="entry name" value="Fumarate reductase respiratory complex transmembrane subunits"/>
    <property type="match status" value="1"/>
</dbReference>
<keyword evidence="5" id="KW-0874">Quinone</keyword>
<proteinExistence type="inferred from homology"/>
<organism evidence="14 15">
    <name type="scientific">Zygosaccharomyces rouxii</name>
    <dbReference type="NCBI Taxonomy" id="4956"/>
    <lineage>
        <taxon>Eukaryota</taxon>
        <taxon>Fungi</taxon>
        <taxon>Dikarya</taxon>
        <taxon>Ascomycota</taxon>
        <taxon>Saccharomycotina</taxon>
        <taxon>Saccharomycetes</taxon>
        <taxon>Saccharomycetales</taxon>
        <taxon>Saccharomycetaceae</taxon>
        <taxon>Zygosaccharomyces</taxon>
    </lineage>
</organism>
<evidence type="ECO:0000313" key="14">
    <source>
        <dbReference type="EMBL" id="GAV56319.1"/>
    </source>
</evidence>
<dbReference type="InterPro" id="IPR018495">
    <property type="entry name" value="Succ_DH_cyt_bsu_CS"/>
</dbReference>
<comment type="subcellular location">
    <subcellularLocation>
        <location evidence="1">Mitochondrion inner membrane</location>
        <topology evidence="1">Multi-pass membrane protein</topology>
    </subcellularLocation>
</comment>
<evidence type="ECO:0000256" key="3">
    <source>
        <dbReference type="ARBA" id="ARBA00022617"/>
    </source>
</evidence>
<protein>
    <submittedName>
        <fullName evidence="14">Uncharacterized protein</fullName>
    </submittedName>
</protein>
<dbReference type="GO" id="GO:0009055">
    <property type="term" value="F:electron transfer activity"/>
    <property type="evidence" value="ECO:0007669"/>
    <property type="project" value="InterPro"/>
</dbReference>
<evidence type="ECO:0000256" key="8">
    <source>
        <dbReference type="ARBA" id="ARBA00022946"/>
    </source>
</evidence>
<dbReference type="CDD" id="cd03499">
    <property type="entry name" value="SQR_TypeC_SdhC"/>
    <property type="match status" value="1"/>
</dbReference>
<gene>
    <name evidence="14" type="ORF">ZYGR_0BB00960</name>
</gene>
<evidence type="ECO:0000256" key="10">
    <source>
        <dbReference type="ARBA" id="ARBA00023004"/>
    </source>
</evidence>
<dbReference type="GO" id="GO:0048038">
    <property type="term" value="F:quinone binding"/>
    <property type="evidence" value="ECO:0007669"/>
    <property type="project" value="UniProtKB-KW"/>
</dbReference>
<keyword evidence="10" id="KW-0408">Iron</keyword>
<reference evidence="14 15" key="1">
    <citation type="submission" date="2016-08" db="EMBL/GenBank/DDBJ databases">
        <title>Draft genome sequence of allopolyploid Zygosaccharomyces rouxii.</title>
        <authorList>
            <person name="Watanabe J."/>
            <person name="Uehara K."/>
            <person name="Mogi Y."/>
            <person name="Tsukioka Y."/>
        </authorList>
    </citation>
    <scope>NUCLEOTIDE SEQUENCE [LARGE SCALE GENOMIC DNA]</scope>
    <source>
        <strain evidence="14 15">NBRC 110957</strain>
    </source>
</reference>
<dbReference type="GO" id="GO:0006099">
    <property type="term" value="P:tricarboxylic acid cycle"/>
    <property type="evidence" value="ECO:0007669"/>
    <property type="project" value="InterPro"/>
</dbReference>
<comment type="similarity">
    <text evidence="2">Belongs to the cytochrome b560 family.</text>
</comment>
<name>A0A1Q3AKQ6_ZYGRO</name>
<keyword evidence="11" id="KW-0496">Mitochondrion</keyword>
<feature type="transmembrane region" description="Helical" evidence="13">
    <location>
        <begin position="81"/>
        <end position="103"/>
    </location>
</feature>
<dbReference type="Pfam" id="PF01127">
    <property type="entry name" value="Sdh_cyt"/>
    <property type="match status" value="1"/>
</dbReference>
<keyword evidence="3" id="KW-0349">Heme</keyword>
<dbReference type="PANTHER" id="PTHR10978">
    <property type="entry name" value="SUCCINATE DEHYDROGENASE CYTOCHROME B560 SUBUNIT"/>
    <property type="match status" value="1"/>
</dbReference>
<keyword evidence="7" id="KW-0999">Mitochondrion inner membrane</keyword>
<dbReference type="PROSITE" id="PS01001">
    <property type="entry name" value="SDH_CYT_2"/>
    <property type="match status" value="1"/>
</dbReference>
<evidence type="ECO:0000256" key="13">
    <source>
        <dbReference type="SAM" id="Phobius"/>
    </source>
</evidence>
<dbReference type="GO" id="GO:0046872">
    <property type="term" value="F:metal ion binding"/>
    <property type="evidence" value="ECO:0007669"/>
    <property type="project" value="UniProtKB-KW"/>
</dbReference>
<evidence type="ECO:0000256" key="4">
    <source>
        <dbReference type="ARBA" id="ARBA00022692"/>
    </source>
</evidence>
<keyword evidence="8" id="KW-0809">Transit peptide</keyword>
<evidence type="ECO:0000256" key="6">
    <source>
        <dbReference type="ARBA" id="ARBA00022723"/>
    </source>
</evidence>
<keyword evidence="4 13" id="KW-0812">Transmembrane</keyword>
<keyword evidence="9 13" id="KW-1133">Transmembrane helix</keyword>